<dbReference type="GO" id="GO:0008782">
    <property type="term" value="F:adenosylhomocysteine nucleosidase activity"/>
    <property type="evidence" value="ECO:0007669"/>
    <property type="project" value="TreeGrafter"/>
</dbReference>
<sequence>MLTMSNSVSATPFSRLGIVVGMEAEAALIRPFLPTARFGLSGATLSGARQAVLDLLESGVDALLSFGLAAGLDPALQPGAVVVPRHVVVNGERLAAAPALLDWLGADRADVIDGDLLHSDVIVTAAARKMALFRQTGCVALDMESGVVAEMAAVRQVPFAVMRVVCDPADRTLPPAAVVALRPDGSLAVGALARSILCNPFQIPALIRVGRDAGQARMAAKAALERRFS</sequence>
<evidence type="ECO:0000313" key="3">
    <source>
        <dbReference type="Proteomes" id="UP000032675"/>
    </source>
</evidence>
<dbReference type="GO" id="GO:0005829">
    <property type="term" value="C:cytosol"/>
    <property type="evidence" value="ECO:0007669"/>
    <property type="project" value="TreeGrafter"/>
</dbReference>
<name>A0A0D6Q2T8_KOMEU</name>
<reference evidence="2 3" key="1">
    <citation type="submission" date="2012-11" db="EMBL/GenBank/DDBJ databases">
        <title>Whole genome sequence of Gluconacetobacter europaeus NBRC3261.</title>
        <authorList>
            <person name="Azuma Y."/>
            <person name="Higashiura N."/>
            <person name="Hirakawa H."/>
            <person name="Matsushita K."/>
        </authorList>
    </citation>
    <scope>NUCLEOTIDE SEQUENCE [LARGE SCALE GENOMIC DNA]</scope>
    <source>
        <strain evidence="2 3">NBRC 3261</strain>
    </source>
</reference>
<dbReference type="Pfam" id="PF01048">
    <property type="entry name" value="PNP_UDP_1"/>
    <property type="match status" value="1"/>
</dbReference>
<dbReference type="AlphaFoldDB" id="A0A0D6Q2T8"/>
<dbReference type="EMBL" id="BANI01000206">
    <property type="protein sequence ID" value="GAN97744.1"/>
    <property type="molecule type" value="Genomic_DNA"/>
</dbReference>
<dbReference type="InterPro" id="IPR000845">
    <property type="entry name" value="Nucleoside_phosphorylase_d"/>
</dbReference>
<dbReference type="PANTHER" id="PTHR46832:SF1">
    <property type="entry name" value="5'-METHYLTHIOADENOSINE_S-ADENOSYLHOMOCYSTEINE NUCLEOSIDASE"/>
    <property type="match status" value="1"/>
</dbReference>
<evidence type="ECO:0000259" key="1">
    <source>
        <dbReference type="Pfam" id="PF01048"/>
    </source>
</evidence>
<dbReference type="SUPFAM" id="SSF53167">
    <property type="entry name" value="Purine and uridine phosphorylases"/>
    <property type="match status" value="1"/>
</dbReference>
<dbReference type="GO" id="GO:0019284">
    <property type="term" value="P:L-methionine salvage from S-adenosylmethionine"/>
    <property type="evidence" value="ECO:0007669"/>
    <property type="project" value="TreeGrafter"/>
</dbReference>
<dbReference type="Proteomes" id="UP000032675">
    <property type="component" value="Unassembled WGS sequence"/>
</dbReference>
<dbReference type="InterPro" id="IPR035994">
    <property type="entry name" value="Nucleoside_phosphorylase_sf"/>
</dbReference>
<organism evidence="2 3">
    <name type="scientific">Komagataeibacter europaeus NBRC 3261</name>
    <dbReference type="NCBI Taxonomy" id="1234669"/>
    <lineage>
        <taxon>Bacteria</taxon>
        <taxon>Pseudomonadati</taxon>
        <taxon>Pseudomonadota</taxon>
        <taxon>Alphaproteobacteria</taxon>
        <taxon>Acetobacterales</taxon>
        <taxon>Acetobacteraceae</taxon>
        <taxon>Komagataeibacter</taxon>
    </lineage>
</organism>
<dbReference type="Gene3D" id="3.40.50.1580">
    <property type="entry name" value="Nucleoside phosphorylase domain"/>
    <property type="match status" value="1"/>
</dbReference>
<evidence type="ECO:0000313" key="2">
    <source>
        <dbReference type="EMBL" id="GAN97744.1"/>
    </source>
</evidence>
<dbReference type="GO" id="GO:0008930">
    <property type="term" value="F:methylthioadenosine nucleosidase activity"/>
    <property type="evidence" value="ECO:0007669"/>
    <property type="project" value="TreeGrafter"/>
</dbReference>
<dbReference type="GO" id="GO:0009116">
    <property type="term" value="P:nucleoside metabolic process"/>
    <property type="evidence" value="ECO:0007669"/>
    <property type="project" value="InterPro"/>
</dbReference>
<comment type="caution">
    <text evidence="2">The sequence shown here is derived from an EMBL/GenBank/DDBJ whole genome shotgun (WGS) entry which is preliminary data.</text>
</comment>
<proteinExistence type="predicted"/>
<feature type="domain" description="Nucleoside phosphorylase" evidence="1">
    <location>
        <begin position="51"/>
        <end position="172"/>
    </location>
</feature>
<accession>A0A0D6Q2T8</accession>
<dbReference type="PANTHER" id="PTHR46832">
    <property type="entry name" value="5'-METHYLTHIOADENOSINE/S-ADENOSYLHOMOCYSTEINE NUCLEOSIDASE"/>
    <property type="match status" value="1"/>
</dbReference>
<gene>
    <name evidence="2" type="ORF">Geu3261_0241_009</name>
</gene>
<protein>
    <recommendedName>
        <fullName evidence="1">Nucleoside phosphorylase domain-containing protein</fullName>
    </recommendedName>
</protein>